<reference evidence="8" key="2">
    <citation type="submission" date="2022-08" db="EMBL/GenBank/DDBJ databases">
        <title>Genome Sequencing of Bacteroides fragilis Group Isolates with Nanopore Technology.</title>
        <authorList>
            <person name="Tisza M.J."/>
            <person name="Smith D."/>
            <person name="Dekker J.P."/>
        </authorList>
    </citation>
    <scope>NUCLEOTIDE SEQUENCE</scope>
    <source>
        <strain evidence="8">BFG-527</strain>
    </source>
</reference>
<evidence type="ECO:0000256" key="4">
    <source>
        <dbReference type="RuleBase" id="RU004453"/>
    </source>
</evidence>
<gene>
    <name evidence="7" type="ORF">ERS852461_02472</name>
    <name evidence="8" type="ORF">NXY30_22925</name>
</gene>
<comment type="similarity">
    <text evidence="4">Belongs to the glycosyl hydrolase 18 family.</text>
</comment>
<evidence type="ECO:0000256" key="5">
    <source>
        <dbReference type="SAM" id="SignalP"/>
    </source>
</evidence>
<reference evidence="7 9" key="1">
    <citation type="submission" date="2015-09" db="EMBL/GenBank/DDBJ databases">
        <authorList>
            <consortium name="Pathogen Informatics"/>
        </authorList>
    </citation>
    <scope>NUCLEOTIDE SEQUENCE [LARGE SCALE GENOMIC DNA]</scope>
    <source>
        <strain evidence="7 9">2789STDY5834846</strain>
    </source>
</reference>
<dbReference type="GeneID" id="69590991"/>
<name>A0A174MZU5_9BACE</name>
<evidence type="ECO:0000313" key="7">
    <source>
        <dbReference type="EMBL" id="CUP39335.1"/>
    </source>
</evidence>
<dbReference type="GO" id="GO:0005975">
    <property type="term" value="P:carbohydrate metabolic process"/>
    <property type="evidence" value="ECO:0007669"/>
    <property type="project" value="InterPro"/>
</dbReference>
<dbReference type="PROSITE" id="PS01095">
    <property type="entry name" value="GH18_1"/>
    <property type="match status" value="1"/>
</dbReference>
<dbReference type="InterPro" id="IPR001579">
    <property type="entry name" value="Glyco_hydro_18_chit_AS"/>
</dbReference>
<dbReference type="InterPro" id="IPR017853">
    <property type="entry name" value="GH"/>
</dbReference>
<evidence type="ECO:0000313" key="8">
    <source>
        <dbReference type="EMBL" id="UVQ73824.1"/>
    </source>
</evidence>
<sequence length="321" mass="34981">MKTLNRIFLVIVAMAASFVVASCSNDNTVNEAQDASQGITTRAVGTKTPKFTAYIETNDINPLNAGEYYFTGTNPHEEVIDHVILFASNIRGTASSVQLYHNPNQTYILNNINTLVKPLQNKGIKVLLGLLGDHTGVGFANLTNENIAAGDSLLNDFAYQVANCVTTYGLDGVDFDDEYAEYGKISGTPTPSTNNFGLLIQKVRELLPDKLITAFDYGGYTGFNQTTMNAISYMWPNFGCSSNPPSGLPKSKWAKLSLHYTSGWPSCDDIGVCASNYNGYGAVMSFNLRNYDCSGTMNCFAPYVWGGRTVSYTGTSYPKNY</sequence>
<dbReference type="Proteomes" id="UP001060104">
    <property type="component" value="Chromosome"/>
</dbReference>
<evidence type="ECO:0000313" key="10">
    <source>
        <dbReference type="Proteomes" id="UP001060104"/>
    </source>
</evidence>
<feature type="domain" description="GH18" evidence="6">
    <location>
        <begin position="49"/>
        <end position="321"/>
    </location>
</feature>
<dbReference type="RefSeq" id="WP_055269613.1">
    <property type="nucleotide sequence ID" value="NZ_CAXKYA010000006.1"/>
</dbReference>
<dbReference type="Gene3D" id="3.20.20.80">
    <property type="entry name" value="Glycosidases"/>
    <property type="match status" value="1"/>
</dbReference>
<proteinExistence type="inferred from homology"/>
<evidence type="ECO:0000256" key="2">
    <source>
        <dbReference type="ARBA" id="ARBA00023295"/>
    </source>
</evidence>
<dbReference type="EMBL" id="CZAE01000011">
    <property type="protein sequence ID" value="CUP39335.1"/>
    <property type="molecule type" value="Genomic_DNA"/>
</dbReference>
<dbReference type="PROSITE" id="PS51910">
    <property type="entry name" value="GH18_2"/>
    <property type="match status" value="1"/>
</dbReference>
<protein>
    <submittedName>
        <fullName evidence="7">Endo-beta-N-acetylglucosaminidase</fullName>
        <ecNumber evidence="7">3.2.1.96</ecNumber>
    </submittedName>
    <submittedName>
        <fullName evidence="8">Glycosyl hydrolase family 18 protein</fullName>
    </submittedName>
</protein>
<dbReference type="EC" id="3.2.1.96" evidence="7"/>
<accession>A0A174MZU5</accession>
<dbReference type="SUPFAM" id="SSF51445">
    <property type="entry name" value="(Trans)glycosidases"/>
    <property type="match status" value="1"/>
</dbReference>
<dbReference type="Pfam" id="PF00704">
    <property type="entry name" value="Glyco_hydro_18"/>
    <property type="match status" value="1"/>
</dbReference>
<dbReference type="InterPro" id="IPR001223">
    <property type="entry name" value="Glyco_hydro18_cat"/>
</dbReference>
<feature type="signal peptide" evidence="5">
    <location>
        <begin position="1"/>
        <end position="21"/>
    </location>
</feature>
<keyword evidence="2 3" id="KW-0326">Glycosidase</keyword>
<keyword evidence="1 3" id="KW-0378">Hydrolase</keyword>
<keyword evidence="10" id="KW-1185">Reference proteome</keyword>
<keyword evidence="5" id="KW-0732">Signal</keyword>
<evidence type="ECO:0000313" key="9">
    <source>
        <dbReference type="Proteomes" id="UP000095606"/>
    </source>
</evidence>
<dbReference type="PROSITE" id="PS51257">
    <property type="entry name" value="PROKAR_LIPOPROTEIN"/>
    <property type="match status" value="1"/>
</dbReference>
<dbReference type="AlphaFoldDB" id="A0A174MZU5"/>
<evidence type="ECO:0000256" key="1">
    <source>
        <dbReference type="ARBA" id="ARBA00022801"/>
    </source>
</evidence>
<evidence type="ECO:0000256" key="3">
    <source>
        <dbReference type="RuleBase" id="RU000489"/>
    </source>
</evidence>
<evidence type="ECO:0000259" key="6">
    <source>
        <dbReference type="PROSITE" id="PS51910"/>
    </source>
</evidence>
<dbReference type="EMBL" id="CP103141">
    <property type="protein sequence ID" value="UVQ73824.1"/>
    <property type="molecule type" value="Genomic_DNA"/>
</dbReference>
<dbReference type="GO" id="GO:0033925">
    <property type="term" value="F:mannosyl-glycoprotein endo-beta-N-acetylglucosaminidase activity"/>
    <property type="evidence" value="ECO:0007669"/>
    <property type="project" value="UniProtKB-EC"/>
</dbReference>
<organism evidence="7 9">
    <name type="scientific">Bacteroides faecis</name>
    <dbReference type="NCBI Taxonomy" id="674529"/>
    <lineage>
        <taxon>Bacteria</taxon>
        <taxon>Pseudomonadati</taxon>
        <taxon>Bacteroidota</taxon>
        <taxon>Bacteroidia</taxon>
        <taxon>Bacteroidales</taxon>
        <taxon>Bacteroidaceae</taxon>
        <taxon>Bacteroides</taxon>
    </lineage>
</organism>
<feature type="chain" id="PRO_5008028449" evidence="5">
    <location>
        <begin position="22"/>
        <end position="321"/>
    </location>
</feature>
<dbReference type="Proteomes" id="UP000095606">
    <property type="component" value="Unassembled WGS sequence"/>
</dbReference>